<evidence type="ECO:0000313" key="4">
    <source>
        <dbReference type="Proteomes" id="UP001301958"/>
    </source>
</evidence>
<evidence type="ECO:0000256" key="1">
    <source>
        <dbReference type="SAM" id="MobiDB-lite"/>
    </source>
</evidence>
<comment type="caution">
    <text evidence="3">The sequence shown here is derived from an EMBL/GenBank/DDBJ whole genome shotgun (WGS) entry which is preliminary data.</text>
</comment>
<reference evidence="3" key="1">
    <citation type="journal article" date="2023" name="Mol. Phylogenet. Evol.">
        <title>Genome-scale phylogeny and comparative genomics of the fungal order Sordariales.</title>
        <authorList>
            <person name="Hensen N."/>
            <person name="Bonometti L."/>
            <person name="Westerberg I."/>
            <person name="Brannstrom I.O."/>
            <person name="Guillou S."/>
            <person name="Cros-Aarteil S."/>
            <person name="Calhoun S."/>
            <person name="Haridas S."/>
            <person name="Kuo A."/>
            <person name="Mondo S."/>
            <person name="Pangilinan J."/>
            <person name="Riley R."/>
            <person name="LaButti K."/>
            <person name="Andreopoulos B."/>
            <person name="Lipzen A."/>
            <person name="Chen C."/>
            <person name="Yan M."/>
            <person name="Daum C."/>
            <person name="Ng V."/>
            <person name="Clum A."/>
            <person name="Steindorff A."/>
            <person name="Ohm R.A."/>
            <person name="Martin F."/>
            <person name="Silar P."/>
            <person name="Natvig D.O."/>
            <person name="Lalanne C."/>
            <person name="Gautier V."/>
            <person name="Ament-Velasquez S.L."/>
            <person name="Kruys A."/>
            <person name="Hutchinson M.I."/>
            <person name="Powell A.J."/>
            <person name="Barry K."/>
            <person name="Miller A.N."/>
            <person name="Grigoriev I.V."/>
            <person name="Debuchy R."/>
            <person name="Gladieux P."/>
            <person name="Hiltunen Thoren M."/>
            <person name="Johannesson H."/>
        </authorList>
    </citation>
    <scope>NUCLEOTIDE SEQUENCE</scope>
    <source>
        <strain evidence="3">CBS 990.96</strain>
    </source>
</reference>
<name>A0AAN7BX14_9PEZI</name>
<feature type="region of interest" description="Disordered" evidence="1">
    <location>
        <begin position="144"/>
        <end position="166"/>
    </location>
</feature>
<dbReference type="PRINTS" id="PR00625">
    <property type="entry name" value="JDOMAIN"/>
</dbReference>
<evidence type="ECO:0000259" key="2">
    <source>
        <dbReference type="PROSITE" id="PS50076"/>
    </source>
</evidence>
<organism evidence="3 4">
    <name type="scientific">Podospora fimiseda</name>
    <dbReference type="NCBI Taxonomy" id="252190"/>
    <lineage>
        <taxon>Eukaryota</taxon>
        <taxon>Fungi</taxon>
        <taxon>Dikarya</taxon>
        <taxon>Ascomycota</taxon>
        <taxon>Pezizomycotina</taxon>
        <taxon>Sordariomycetes</taxon>
        <taxon>Sordariomycetidae</taxon>
        <taxon>Sordariales</taxon>
        <taxon>Podosporaceae</taxon>
        <taxon>Podospora</taxon>
    </lineage>
</organism>
<dbReference type="SMART" id="SM00271">
    <property type="entry name" value="DnaJ"/>
    <property type="match status" value="1"/>
</dbReference>
<dbReference type="PROSITE" id="PS50076">
    <property type="entry name" value="DNAJ_2"/>
    <property type="match status" value="1"/>
</dbReference>
<dbReference type="InterPro" id="IPR036869">
    <property type="entry name" value="J_dom_sf"/>
</dbReference>
<dbReference type="InterPro" id="IPR001623">
    <property type="entry name" value="DnaJ_domain"/>
</dbReference>
<dbReference type="CDD" id="cd06257">
    <property type="entry name" value="DnaJ"/>
    <property type="match status" value="1"/>
</dbReference>
<dbReference type="PANTHER" id="PTHR24074">
    <property type="entry name" value="CO-CHAPERONE PROTEIN DJLA"/>
    <property type="match status" value="1"/>
</dbReference>
<dbReference type="PROSITE" id="PS00636">
    <property type="entry name" value="DNAJ_1"/>
    <property type="match status" value="1"/>
</dbReference>
<dbReference type="SUPFAM" id="SSF46565">
    <property type="entry name" value="Chaperone J-domain"/>
    <property type="match status" value="1"/>
</dbReference>
<dbReference type="AlphaFoldDB" id="A0AAN7BX14"/>
<dbReference type="EMBL" id="MU865294">
    <property type="protein sequence ID" value="KAK4231209.1"/>
    <property type="molecule type" value="Genomic_DNA"/>
</dbReference>
<accession>A0AAN7BX14</accession>
<keyword evidence="4" id="KW-1185">Reference proteome</keyword>
<feature type="compositionally biased region" description="Basic and acidic residues" evidence="1">
    <location>
        <begin position="207"/>
        <end position="238"/>
    </location>
</feature>
<gene>
    <name evidence="3" type="ORF">QBC38DRAFT_467143</name>
</gene>
<reference evidence="3" key="2">
    <citation type="submission" date="2023-05" db="EMBL/GenBank/DDBJ databases">
        <authorList>
            <consortium name="Lawrence Berkeley National Laboratory"/>
            <person name="Steindorff A."/>
            <person name="Hensen N."/>
            <person name="Bonometti L."/>
            <person name="Westerberg I."/>
            <person name="Brannstrom I.O."/>
            <person name="Guillou S."/>
            <person name="Cros-Aarteil S."/>
            <person name="Calhoun S."/>
            <person name="Haridas S."/>
            <person name="Kuo A."/>
            <person name="Mondo S."/>
            <person name="Pangilinan J."/>
            <person name="Riley R."/>
            <person name="Labutti K."/>
            <person name="Andreopoulos B."/>
            <person name="Lipzen A."/>
            <person name="Chen C."/>
            <person name="Yanf M."/>
            <person name="Daum C."/>
            <person name="Ng V."/>
            <person name="Clum A."/>
            <person name="Ohm R."/>
            <person name="Martin F."/>
            <person name="Silar P."/>
            <person name="Natvig D."/>
            <person name="Lalanne C."/>
            <person name="Gautier V."/>
            <person name="Ament-Velasquez S.L."/>
            <person name="Kruys A."/>
            <person name="Hutchinson M.I."/>
            <person name="Powell A.J."/>
            <person name="Barry K."/>
            <person name="Miller A.N."/>
            <person name="Grigoriev I.V."/>
            <person name="Debuchy R."/>
            <person name="Gladieux P."/>
            <person name="Thoren M.H."/>
            <person name="Johannesson H."/>
        </authorList>
    </citation>
    <scope>NUCLEOTIDE SEQUENCE</scope>
    <source>
        <strain evidence="3">CBS 990.96</strain>
    </source>
</reference>
<feature type="domain" description="J" evidence="2">
    <location>
        <begin position="11"/>
        <end position="78"/>
    </location>
</feature>
<dbReference type="Gene3D" id="1.10.287.110">
    <property type="entry name" value="DnaJ domain"/>
    <property type="match status" value="1"/>
</dbReference>
<sequence length="426" mass="49623">MNILEQPEKRDYYADLGGLSQSATADEIKAAWFKLAKKHHPDKKAPGKPVDAAEFRRIREAYDCLRDPPSRLLYDAQYPKIKSQWTQYRTVLAILRKQEAQKRAEAAATAKAKTEAEARQKKLAEQKRQEAVRLKLQARLEKERLAEERSREAGRRLSLQHKKEAQDRLRFEQLEQEREQREEEEAALRKQKWELARLKKEAEALKQKQEEEQREKLRQQGIKERKVEFKSSKEEPPKQRSILKNTTTVPVSPSSSASSCPEFFYKTEETKKLQAKREAQVKKTGKRIPVQSESQKELSLLIKDKEKESLNQQQQQRLKTPSTAVENLTEAVRTLLWEKELAKRQEEFNDFGNKVKTHLGVSPKVNVILNPDNHNICEHLIKWVAQKGVVDMCSRCDVIQSDMEYFCPRCHASFCAECKDIEFANL</sequence>
<dbReference type="InterPro" id="IPR050817">
    <property type="entry name" value="DjlA_DnaK_co-chaperone"/>
</dbReference>
<dbReference type="InterPro" id="IPR018253">
    <property type="entry name" value="DnaJ_domain_CS"/>
</dbReference>
<feature type="compositionally biased region" description="Low complexity" evidence="1">
    <location>
        <begin position="246"/>
        <end position="259"/>
    </location>
</feature>
<dbReference type="Pfam" id="PF00226">
    <property type="entry name" value="DnaJ"/>
    <property type="match status" value="1"/>
</dbReference>
<feature type="region of interest" description="Disordered" evidence="1">
    <location>
        <begin position="207"/>
        <end position="260"/>
    </location>
</feature>
<protein>
    <recommendedName>
        <fullName evidence="2">J domain-containing protein</fullName>
    </recommendedName>
</protein>
<proteinExistence type="predicted"/>
<dbReference type="Proteomes" id="UP001301958">
    <property type="component" value="Unassembled WGS sequence"/>
</dbReference>
<evidence type="ECO:0000313" key="3">
    <source>
        <dbReference type="EMBL" id="KAK4231209.1"/>
    </source>
</evidence>